<feature type="compositionally biased region" description="Polar residues" evidence="9">
    <location>
        <begin position="354"/>
        <end position="370"/>
    </location>
</feature>
<feature type="compositionally biased region" description="Polar residues" evidence="9">
    <location>
        <begin position="440"/>
        <end position="459"/>
    </location>
</feature>
<dbReference type="FunFam" id="3.30.160.60:FF:000104">
    <property type="entry name" value="Transcriptional repressor protein YY1"/>
    <property type="match status" value="1"/>
</dbReference>
<dbReference type="PROSITE" id="PS50157">
    <property type="entry name" value="ZINC_FINGER_C2H2_2"/>
    <property type="match status" value="2"/>
</dbReference>
<organism evidence="11 12">
    <name type="scientific">Mycoemilia scoparia</name>
    <dbReference type="NCBI Taxonomy" id="417184"/>
    <lineage>
        <taxon>Eukaryota</taxon>
        <taxon>Fungi</taxon>
        <taxon>Fungi incertae sedis</taxon>
        <taxon>Zoopagomycota</taxon>
        <taxon>Kickxellomycotina</taxon>
        <taxon>Kickxellomycetes</taxon>
        <taxon>Kickxellales</taxon>
        <taxon>Kickxellaceae</taxon>
        <taxon>Mycoemilia</taxon>
    </lineage>
</organism>
<dbReference type="EMBL" id="JANBPU010000023">
    <property type="protein sequence ID" value="KAJ1919670.1"/>
    <property type="molecule type" value="Genomic_DNA"/>
</dbReference>
<dbReference type="Proteomes" id="UP001150538">
    <property type="component" value="Unassembled WGS sequence"/>
</dbReference>
<evidence type="ECO:0000313" key="12">
    <source>
        <dbReference type="Proteomes" id="UP001150538"/>
    </source>
</evidence>
<feature type="region of interest" description="Disordered" evidence="9">
    <location>
        <begin position="1"/>
        <end position="40"/>
    </location>
</feature>
<evidence type="ECO:0000256" key="5">
    <source>
        <dbReference type="ARBA" id="ARBA00022833"/>
    </source>
</evidence>
<keyword evidence="5" id="KW-0862">Zinc</keyword>
<dbReference type="GO" id="GO:0000977">
    <property type="term" value="F:RNA polymerase II transcription regulatory region sequence-specific DNA binding"/>
    <property type="evidence" value="ECO:0007669"/>
    <property type="project" value="TreeGrafter"/>
</dbReference>
<keyword evidence="12" id="KW-1185">Reference proteome</keyword>
<feature type="domain" description="C2H2-type" evidence="10">
    <location>
        <begin position="382"/>
        <end position="409"/>
    </location>
</feature>
<evidence type="ECO:0000256" key="3">
    <source>
        <dbReference type="ARBA" id="ARBA00022737"/>
    </source>
</evidence>
<feature type="region of interest" description="Disordered" evidence="9">
    <location>
        <begin position="350"/>
        <end position="377"/>
    </location>
</feature>
<feature type="compositionally biased region" description="Low complexity" evidence="9">
    <location>
        <begin position="223"/>
        <end position="246"/>
    </location>
</feature>
<dbReference type="PANTHER" id="PTHR24381:SF393">
    <property type="entry name" value="CHROMATIN-LINKED ADAPTOR FOR MSL PROTEINS, ISOFORM B"/>
    <property type="match status" value="1"/>
</dbReference>
<evidence type="ECO:0000313" key="11">
    <source>
        <dbReference type="EMBL" id="KAJ1919670.1"/>
    </source>
</evidence>
<evidence type="ECO:0000256" key="4">
    <source>
        <dbReference type="ARBA" id="ARBA00022771"/>
    </source>
</evidence>
<dbReference type="Gene3D" id="3.30.160.60">
    <property type="entry name" value="Classic Zinc Finger"/>
    <property type="match status" value="2"/>
</dbReference>
<feature type="compositionally biased region" description="Basic residues" evidence="9">
    <location>
        <begin position="430"/>
        <end position="439"/>
    </location>
</feature>
<evidence type="ECO:0000256" key="1">
    <source>
        <dbReference type="ARBA" id="ARBA00004123"/>
    </source>
</evidence>
<dbReference type="Pfam" id="PF00096">
    <property type="entry name" value="zf-C2H2"/>
    <property type="match status" value="2"/>
</dbReference>
<reference evidence="11" key="1">
    <citation type="submission" date="2022-07" db="EMBL/GenBank/DDBJ databases">
        <title>Phylogenomic reconstructions and comparative analyses of Kickxellomycotina fungi.</title>
        <authorList>
            <person name="Reynolds N.K."/>
            <person name="Stajich J.E."/>
            <person name="Barry K."/>
            <person name="Grigoriev I.V."/>
            <person name="Crous P."/>
            <person name="Smith M.E."/>
        </authorList>
    </citation>
    <scope>NUCLEOTIDE SEQUENCE</scope>
    <source>
        <strain evidence="11">NBRC 100468</strain>
    </source>
</reference>
<feature type="region of interest" description="Disordered" evidence="9">
    <location>
        <begin position="430"/>
        <end position="505"/>
    </location>
</feature>
<name>A0A9W8A5N8_9FUNG</name>
<evidence type="ECO:0000256" key="2">
    <source>
        <dbReference type="ARBA" id="ARBA00022723"/>
    </source>
</evidence>
<feature type="domain" description="C2H2-type" evidence="10">
    <location>
        <begin position="410"/>
        <end position="439"/>
    </location>
</feature>
<feature type="region of interest" description="Disordered" evidence="9">
    <location>
        <begin position="527"/>
        <end position="550"/>
    </location>
</feature>
<dbReference type="InterPro" id="IPR036236">
    <property type="entry name" value="Znf_C2H2_sf"/>
</dbReference>
<feature type="compositionally biased region" description="Low complexity" evidence="9">
    <location>
        <begin position="187"/>
        <end position="201"/>
    </location>
</feature>
<feature type="region of interest" description="Disordered" evidence="9">
    <location>
        <begin position="136"/>
        <end position="316"/>
    </location>
</feature>
<dbReference type="PROSITE" id="PS00028">
    <property type="entry name" value="ZINC_FINGER_C2H2_1"/>
    <property type="match status" value="2"/>
</dbReference>
<feature type="compositionally biased region" description="Polar residues" evidence="9">
    <location>
        <begin position="162"/>
        <end position="171"/>
    </location>
</feature>
<proteinExistence type="predicted"/>
<gene>
    <name evidence="11" type="ORF">H4219_001811</name>
</gene>
<keyword evidence="6" id="KW-0238">DNA-binding</keyword>
<keyword evidence="3" id="KW-0677">Repeat</keyword>
<dbReference type="OrthoDB" id="6077919at2759"/>
<accession>A0A9W8A5N8</accession>
<dbReference type="InterPro" id="IPR013087">
    <property type="entry name" value="Znf_C2H2_type"/>
</dbReference>
<dbReference type="GO" id="GO:0008270">
    <property type="term" value="F:zinc ion binding"/>
    <property type="evidence" value="ECO:0007669"/>
    <property type="project" value="UniProtKB-KW"/>
</dbReference>
<evidence type="ECO:0000256" key="8">
    <source>
        <dbReference type="PROSITE-ProRule" id="PRU00042"/>
    </source>
</evidence>
<keyword evidence="2" id="KW-0479">Metal-binding</keyword>
<dbReference type="SMART" id="SM00355">
    <property type="entry name" value="ZnF_C2H2"/>
    <property type="match status" value="2"/>
</dbReference>
<feature type="compositionally biased region" description="Polar residues" evidence="9">
    <location>
        <begin position="290"/>
        <end position="300"/>
    </location>
</feature>
<feature type="compositionally biased region" description="Low complexity" evidence="9">
    <location>
        <begin position="260"/>
        <end position="272"/>
    </location>
</feature>
<comment type="caution">
    <text evidence="11">The sequence shown here is derived from an EMBL/GenBank/DDBJ whole genome shotgun (WGS) entry which is preliminary data.</text>
</comment>
<feature type="compositionally biased region" description="Polar residues" evidence="9">
    <location>
        <begin position="488"/>
        <end position="499"/>
    </location>
</feature>
<dbReference type="SUPFAM" id="SSF57667">
    <property type="entry name" value="beta-beta-alpha zinc fingers"/>
    <property type="match status" value="1"/>
</dbReference>
<evidence type="ECO:0000259" key="10">
    <source>
        <dbReference type="PROSITE" id="PS50157"/>
    </source>
</evidence>
<comment type="subcellular location">
    <subcellularLocation>
        <location evidence="1">Nucleus</location>
    </subcellularLocation>
</comment>
<keyword evidence="4 8" id="KW-0863">Zinc-finger</keyword>
<evidence type="ECO:0000256" key="7">
    <source>
        <dbReference type="ARBA" id="ARBA00023242"/>
    </source>
</evidence>
<evidence type="ECO:0000256" key="9">
    <source>
        <dbReference type="SAM" id="MobiDB-lite"/>
    </source>
</evidence>
<dbReference type="GO" id="GO:0000981">
    <property type="term" value="F:DNA-binding transcription factor activity, RNA polymerase II-specific"/>
    <property type="evidence" value="ECO:0007669"/>
    <property type="project" value="TreeGrafter"/>
</dbReference>
<keyword evidence="7" id="KW-0539">Nucleus</keyword>
<protein>
    <recommendedName>
        <fullName evidence="10">C2H2-type domain-containing protein</fullName>
    </recommendedName>
</protein>
<dbReference type="GO" id="GO:0005634">
    <property type="term" value="C:nucleus"/>
    <property type="evidence" value="ECO:0007669"/>
    <property type="project" value="UniProtKB-SubCell"/>
</dbReference>
<dbReference type="PANTHER" id="PTHR24381">
    <property type="entry name" value="ZINC FINGER PROTEIN"/>
    <property type="match status" value="1"/>
</dbReference>
<sequence length="550" mass="58723">MVAYQGNSIPPLYANNSPVPANNSQHQYHPQAGHMQNSHFDPSINKASAYAPSSASVPYNSSALSWQEPARPIECGVQMGDIMGNGDAHEGTPTSTAMPFAQQDLGAGRSSATPMLPPVTNSVSVDSVVPNMRGFEPTPVKSYQGQMGQGFRDPASMGSPHQYGSQHQQPAPGQAPTEQWGVYGSAQSQQQQHQQHSQPHSALPVPYAPQSYYPPATVGQQNGSGHFGQQSPSSQQPHQHGMPSHSYIDSVPPGYAMATAPPGNASSASHAGGAPGRGYHSGYPDHSQLAHGSQQVSADPNGNPPQTYPRPYFVNPPSYDPTAAAAAAAAAAASSGSPYQQSMMFGRFNIAQPGFSNPQRPMMQTMSRLGSSPSSSSQRKRYLCHVCSKLFARPSTLATHMHSHTGEKPYECDYEGCGKRFSVMSNLRRHQRIHERQRSKFSNPNSSNGLSETAASTPTRQDHESVNDNQGSSSVASQDQQQSHLGGMSSSAPPSANELSQHHSMDPASLTTHHHLEAFASHVTGDFATYSQPPPHSIPESMVVKAEIHQ</sequence>
<evidence type="ECO:0000256" key="6">
    <source>
        <dbReference type="ARBA" id="ARBA00023125"/>
    </source>
</evidence>
<dbReference type="AlphaFoldDB" id="A0A9W8A5N8"/>
<feature type="compositionally biased region" description="Low complexity" evidence="9">
    <location>
        <begin position="470"/>
        <end position="483"/>
    </location>
</feature>